<feature type="region of interest" description="Disordered" evidence="1">
    <location>
        <begin position="307"/>
        <end position="376"/>
    </location>
</feature>
<sequence length="376" mass="43347">MDDEPMWATDRIVTPTPGSAITIPETANEFAIKGNHLTLIKGNQFNGGTKTDPHKHIYEFLRICDMFKYRNNKNEAEMVRNCHGHNLSKGNIIKIFYHGLNEITQEALNAIAGGIFLYKTPNQAYQLLEDKVLLKLDWAKNQKTKSSLKKIVAFTDEGPSNSDTDKIMARMDAMTMKMDAQYKEMKSRSNQPICEYDEDDRPMSPEAEAKFMQTFRRTRFYNDYHDSNRDNWRSSGRNDYNRDNYRSNSDDKPYDVQRQLNYFVKAQQSTNAFVKETFMDFKNQLETITKNHQASIQNLEAKFDRLADKQSTRPSGSLPSNTQPNPKGNSSKPYQPSQARNEHVNVVFTRSGKSYDPPINPNDQQNDSKTPINFDS</sequence>
<feature type="compositionally biased region" description="Polar residues" evidence="1">
    <location>
        <begin position="312"/>
        <end position="339"/>
    </location>
</feature>
<feature type="region of interest" description="Disordered" evidence="1">
    <location>
        <begin position="226"/>
        <end position="254"/>
    </location>
</feature>
<comment type="caution">
    <text evidence="2">The sequence shown here is derived from an EMBL/GenBank/DDBJ whole genome shotgun (WGS) entry which is preliminary data.</text>
</comment>
<reference evidence="2" key="1">
    <citation type="journal article" date="2022" name="Int. J. Mol. Sci.">
        <title>Draft Genome of Tanacetum Coccineum: Genomic Comparison of Closely Related Tanacetum-Family Plants.</title>
        <authorList>
            <person name="Yamashiro T."/>
            <person name="Shiraishi A."/>
            <person name="Nakayama K."/>
            <person name="Satake H."/>
        </authorList>
    </citation>
    <scope>NUCLEOTIDE SEQUENCE</scope>
</reference>
<reference evidence="2" key="2">
    <citation type="submission" date="2022-01" db="EMBL/GenBank/DDBJ databases">
        <authorList>
            <person name="Yamashiro T."/>
            <person name="Shiraishi A."/>
            <person name="Satake H."/>
            <person name="Nakayama K."/>
        </authorList>
    </citation>
    <scope>NUCLEOTIDE SEQUENCE</scope>
</reference>
<name>A0ABQ4XB45_9ASTR</name>
<feature type="compositionally biased region" description="Basic and acidic residues" evidence="1">
    <location>
        <begin position="239"/>
        <end position="254"/>
    </location>
</feature>
<evidence type="ECO:0000313" key="3">
    <source>
        <dbReference type="Proteomes" id="UP001151760"/>
    </source>
</evidence>
<protein>
    <recommendedName>
        <fullName evidence="4">Reverse transcriptase domain-containing protein</fullName>
    </recommendedName>
</protein>
<keyword evidence="3" id="KW-1185">Reference proteome</keyword>
<gene>
    <name evidence="2" type="ORF">Tco_0656836</name>
</gene>
<feature type="compositionally biased region" description="Polar residues" evidence="1">
    <location>
        <begin position="361"/>
        <end position="376"/>
    </location>
</feature>
<organism evidence="2 3">
    <name type="scientific">Tanacetum coccineum</name>
    <dbReference type="NCBI Taxonomy" id="301880"/>
    <lineage>
        <taxon>Eukaryota</taxon>
        <taxon>Viridiplantae</taxon>
        <taxon>Streptophyta</taxon>
        <taxon>Embryophyta</taxon>
        <taxon>Tracheophyta</taxon>
        <taxon>Spermatophyta</taxon>
        <taxon>Magnoliopsida</taxon>
        <taxon>eudicotyledons</taxon>
        <taxon>Gunneridae</taxon>
        <taxon>Pentapetalae</taxon>
        <taxon>asterids</taxon>
        <taxon>campanulids</taxon>
        <taxon>Asterales</taxon>
        <taxon>Asteraceae</taxon>
        <taxon>Asteroideae</taxon>
        <taxon>Anthemideae</taxon>
        <taxon>Anthemidinae</taxon>
        <taxon>Tanacetum</taxon>
    </lineage>
</organism>
<dbReference type="Proteomes" id="UP001151760">
    <property type="component" value="Unassembled WGS sequence"/>
</dbReference>
<evidence type="ECO:0008006" key="4">
    <source>
        <dbReference type="Google" id="ProtNLM"/>
    </source>
</evidence>
<dbReference type="EMBL" id="BQNB010009334">
    <property type="protein sequence ID" value="GJS62052.1"/>
    <property type="molecule type" value="Genomic_DNA"/>
</dbReference>
<evidence type="ECO:0000313" key="2">
    <source>
        <dbReference type="EMBL" id="GJS62052.1"/>
    </source>
</evidence>
<evidence type="ECO:0000256" key="1">
    <source>
        <dbReference type="SAM" id="MobiDB-lite"/>
    </source>
</evidence>
<proteinExistence type="predicted"/>
<accession>A0ABQ4XB45</accession>